<accession>A0A942TAP7</accession>
<feature type="transmembrane region" description="Helical" evidence="1">
    <location>
        <begin position="58"/>
        <end position="78"/>
    </location>
</feature>
<evidence type="ECO:0000256" key="1">
    <source>
        <dbReference type="SAM" id="Phobius"/>
    </source>
</evidence>
<evidence type="ECO:0000313" key="3">
    <source>
        <dbReference type="Proteomes" id="UP000681414"/>
    </source>
</evidence>
<gene>
    <name evidence="2" type="ORF">KHA97_04110</name>
</gene>
<name>A0A942TAP7_9BACI</name>
<protein>
    <submittedName>
        <fullName evidence="2">Uncharacterized protein</fullName>
    </submittedName>
</protein>
<comment type="caution">
    <text evidence="2">The sequence shown here is derived from an EMBL/GenBank/DDBJ whole genome shotgun (WGS) entry which is preliminary data.</text>
</comment>
<evidence type="ECO:0000313" key="2">
    <source>
        <dbReference type="EMBL" id="MBS4194260.1"/>
    </source>
</evidence>
<dbReference type="AlphaFoldDB" id="A0A942TAP7"/>
<keyword evidence="1" id="KW-0812">Transmembrane</keyword>
<reference evidence="2 3" key="1">
    <citation type="submission" date="2021-05" db="EMBL/GenBank/DDBJ databases">
        <title>Novel Bacillus species.</title>
        <authorList>
            <person name="Liu G."/>
        </authorList>
    </citation>
    <scope>NUCLEOTIDE SEQUENCE [LARGE SCALE GENOMIC DNA]</scope>
    <source>
        <strain evidence="3">FJAT-49780</strain>
    </source>
</reference>
<sequence>MIEKKHGKAIFSSFLVVLMSTVSSGVGLILWFVLKDTFMTILLFNSIDKWKVPAADQFSFLIIGILWLMFVFIVFHFYNKGKQNGRFLHTFLLVTGCQSLILFICESIMVLLDKGKVVNIFLVTCEFLIACILISCSLFIKAKSKDNKATAKF</sequence>
<proteinExistence type="predicted"/>
<dbReference type="RefSeq" id="WP_213123458.1">
    <property type="nucleotide sequence ID" value="NZ_JAGYPG010000001.1"/>
</dbReference>
<feature type="transmembrane region" description="Helical" evidence="1">
    <location>
        <begin position="90"/>
        <end position="112"/>
    </location>
</feature>
<keyword evidence="3" id="KW-1185">Reference proteome</keyword>
<keyword evidence="1" id="KW-1133">Transmembrane helix</keyword>
<feature type="transmembrane region" description="Helical" evidence="1">
    <location>
        <begin position="12"/>
        <end position="34"/>
    </location>
</feature>
<keyword evidence="1" id="KW-0472">Membrane</keyword>
<organism evidence="2 3">
    <name type="scientific">Lederbergia citri</name>
    <dbReference type="NCBI Taxonomy" id="2833580"/>
    <lineage>
        <taxon>Bacteria</taxon>
        <taxon>Bacillati</taxon>
        <taxon>Bacillota</taxon>
        <taxon>Bacilli</taxon>
        <taxon>Bacillales</taxon>
        <taxon>Bacillaceae</taxon>
        <taxon>Lederbergia</taxon>
    </lineage>
</organism>
<feature type="transmembrane region" description="Helical" evidence="1">
    <location>
        <begin position="118"/>
        <end position="140"/>
    </location>
</feature>
<dbReference type="EMBL" id="JAGYPG010000001">
    <property type="protein sequence ID" value="MBS4194260.1"/>
    <property type="molecule type" value="Genomic_DNA"/>
</dbReference>
<dbReference type="Proteomes" id="UP000681414">
    <property type="component" value="Unassembled WGS sequence"/>
</dbReference>